<accession>A0A840IPF0</accession>
<comment type="caution">
    <text evidence="1">The sequence shown here is derived from an EMBL/GenBank/DDBJ whole genome shotgun (WGS) entry which is preliminary data.</text>
</comment>
<dbReference type="RefSeq" id="WP_312873792.1">
    <property type="nucleotide sequence ID" value="NZ_JACHMG010000001.1"/>
</dbReference>
<dbReference type="EMBL" id="JACHMG010000001">
    <property type="protein sequence ID" value="MBB4684246.1"/>
    <property type="molecule type" value="Genomic_DNA"/>
</dbReference>
<proteinExistence type="predicted"/>
<gene>
    <name evidence="1" type="ORF">BJY18_001731</name>
</gene>
<dbReference type="Proteomes" id="UP000581769">
    <property type="component" value="Unassembled WGS sequence"/>
</dbReference>
<sequence>MTNTALEDAGRCLLSVAWNIRTGGPRADPYADAVRSRLRDLCRTLGHATCHQAAAGGAGDHEPLLRLADLAYEIDTLFLLVGTALVPSPARDERRRQEIDTLLTHVDTLSAEAAAVLEPVCVPG</sequence>
<keyword evidence="2" id="KW-1185">Reference proteome</keyword>
<name>A0A840IPF0_9PSEU</name>
<evidence type="ECO:0000313" key="1">
    <source>
        <dbReference type="EMBL" id="MBB4684246.1"/>
    </source>
</evidence>
<organism evidence="1 2">
    <name type="scientific">Amycolatopsis jiangsuensis</name>
    <dbReference type="NCBI Taxonomy" id="1181879"/>
    <lineage>
        <taxon>Bacteria</taxon>
        <taxon>Bacillati</taxon>
        <taxon>Actinomycetota</taxon>
        <taxon>Actinomycetes</taxon>
        <taxon>Pseudonocardiales</taxon>
        <taxon>Pseudonocardiaceae</taxon>
        <taxon>Amycolatopsis</taxon>
    </lineage>
</organism>
<evidence type="ECO:0000313" key="2">
    <source>
        <dbReference type="Proteomes" id="UP000581769"/>
    </source>
</evidence>
<protein>
    <submittedName>
        <fullName evidence="1">Uncharacterized protein</fullName>
    </submittedName>
</protein>
<dbReference type="AlphaFoldDB" id="A0A840IPF0"/>
<reference evidence="1 2" key="1">
    <citation type="submission" date="2020-08" db="EMBL/GenBank/DDBJ databases">
        <title>Sequencing the genomes of 1000 actinobacteria strains.</title>
        <authorList>
            <person name="Klenk H.-P."/>
        </authorList>
    </citation>
    <scope>NUCLEOTIDE SEQUENCE [LARGE SCALE GENOMIC DNA]</scope>
    <source>
        <strain evidence="1 2">DSM 45859</strain>
    </source>
</reference>